<dbReference type="Pfam" id="PF07732">
    <property type="entry name" value="Cu-oxidase_3"/>
    <property type="match status" value="1"/>
</dbReference>
<dbReference type="Pfam" id="PF00394">
    <property type="entry name" value="Cu-oxidase"/>
    <property type="match status" value="1"/>
</dbReference>
<feature type="region of interest" description="Disordered" evidence="7">
    <location>
        <begin position="30"/>
        <end position="77"/>
    </location>
</feature>
<keyword evidence="3" id="KW-0677">Repeat</keyword>
<dbReference type="OrthoDB" id="2121828at2759"/>
<dbReference type="CDD" id="cd13901">
    <property type="entry name" value="CuRO_3_MaLCC_like"/>
    <property type="match status" value="1"/>
</dbReference>
<dbReference type="PANTHER" id="PTHR11709">
    <property type="entry name" value="MULTI-COPPER OXIDASE"/>
    <property type="match status" value="1"/>
</dbReference>
<dbReference type="InterPro" id="IPR045087">
    <property type="entry name" value="Cu-oxidase_fam"/>
</dbReference>
<sequence length="687" mass="73898">MAPASLIFTALIAALAFTGVQAVPATATTAAPAATTSNPNGPYKNPYDSSPLPVIWPGRPTKGHTTPSPRPGPAFPSGGLPQFASKYVAPAWVPKGKTSLLASIIQALTNGKSIWGIIDKTPHLPYNLPPGKGPQYTKVATRPTVTVTAGQTPTSGPCGTAPDTHVTRTYNFDLSFQTIAPDGVKKNGLVVNGAFPGPLIEANWGDWIKVNVVNSLPDEGTSLHWHGLLQSETPWFDGVPAVSQCPIPPGGTMTYLFKADVYGTSWYHSHYSAQYAGGALGPIVIHGPRTAAYDIDLGPITLADWYHQDYFTLVNQTMAGGVPQSNNNLINGKMNYPCQNTTLPCTANAGISKFRFKRGKKHLLRLINTSAEGIQKFSIDGHTMSVIANDFVPIVPYTTDVITLGVGQRSDVIVQAKNQLTGSYWMRANLSPCSFTDGISPQGVAGVYYDLSNANTLPTTTSTVSSDELNSCQNDDLSKTVSWCPTKPDPNPPTTETVEITFGSNGTNFVWFMNGESFRGDYNDPTLLAVGAGNTTFEPEWNVFDFGSNSSVRLIIKNNFAFGAHPMHLHGHNFHVLAQGVGDWDGTVTNPGNTQMRDVQLVPSGTTNADGSTTPGYIVLQWQQDNPAVWPFHCHIAWHVSAGLYINVLERPDDIKKLKFPAIASDNCRNWGTWTGTNIPDQIDSGL</sequence>
<evidence type="ECO:0000256" key="3">
    <source>
        <dbReference type="ARBA" id="ARBA00022737"/>
    </source>
</evidence>
<dbReference type="PROSITE" id="PS00080">
    <property type="entry name" value="MULTICOPPER_OXIDASE2"/>
    <property type="match status" value="1"/>
</dbReference>
<evidence type="ECO:0000256" key="7">
    <source>
        <dbReference type="SAM" id="MobiDB-lite"/>
    </source>
</evidence>
<gene>
    <name evidence="12" type="ORF">NA57DRAFT_78781</name>
</gene>
<protein>
    <recommendedName>
        <fullName evidence="14">Laccase</fullName>
    </recommendedName>
</protein>
<evidence type="ECO:0000259" key="11">
    <source>
        <dbReference type="Pfam" id="PF07732"/>
    </source>
</evidence>
<comment type="caution">
    <text evidence="12">The sequence shown here is derived from an EMBL/GenBank/DDBJ whole genome shotgun (WGS) entry which is preliminary data.</text>
</comment>
<keyword evidence="2" id="KW-0479">Metal-binding</keyword>
<evidence type="ECO:0000259" key="10">
    <source>
        <dbReference type="Pfam" id="PF07731"/>
    </source>
</evidence>
<evidence type="ECO:0000313" key="12">
    <source>
        <dbReference type="EMBL" id="KAF2096010.1"/>
    </source>
</evidence>
<feature type="domain" description="Plastocyanin-like" evidence="9">
    <location>
        <begin position="299"/>
        <end position="433"/>
    </location>
</feature>
<dbReference type="CDD" id="cd13880">
    <property type="entry name" value="CuRO_2_MaLCC_like"/>
    <property type="match status" value="1"/>
</dbReference>
<reference evidence="12" key="1">
    <citation type="journal article" date="2020" name="Stud. Mycol.">
        <title>101 Dothideomycetes genomes: a test case for predicting lifestyles and emergence of pathogens.</title>
        <authorList>
            <person name="Haridas S."/>
            <person name="Albert R."/>
            <person name="Binder M."/>
            <person name="Bloem J."/>
            <person name="Labutti K."/>
            <person name="Salamov A."/>
            <person name="Andreopoulos B."/>
            <person name="Baker S."/>
            <person name="Barry K."/>
            <person name="Bills G."/>
            <person name="Bluhm B."/>
            <person name="Cannon C."/>
            <person name="Castanera R."/>
            <person name="Culley D."/>
            <person name="Daum C."/>
            <person name="Ezra D."/>
            <person name="Gonzalez J."/>
            <person name="Henrissat B."/>
            <person name="Kuo A."/>
            <person name="Liang C."/>
            <person name="Lipzen A."/>
            <person name="Lutzoni F."/>
            <person name="Magnuson J."/>
            <person name="Mondo S."/>
            <person name="Nolan M."/>
            <person name="Ohm R."/>
            <person name="Pangilinan J."/>
            <person name="Park H.-J."/>
            <person name="Ramirez L."/>
            <person name="Alfaro M."/>
            <person name="Sun H."/>
            <person name="Tritt A."/>
            <person name="Yoshinaga Y."/>
            <person name="Zwiers L.-H."/>
            <person name="Turgeon B."/>
            <person name="Goodwin S."/>
            <person name="Spatafora J."/>
            <person name="Crous P."/>
            <person name="Grigoriev I."/>
        </authorList>
    </citation>
    <scope>NUCLEOTIDE SEQUENCE</scope>
    <source>
        <strain evidence="12">CBS 133067</strain>
    </source>
</reference>
<feature type="domain" description="Plastocyanin-like" evidence="11">
    <location>
        <begin position="177"/>
        <end position="288"/>
    </location>
</feature>
<dbReference type="Proteomes" id="UP000799772">
    <property type="component" value="Unassembled WGS sequence"/>
</dbReference>
<feature type="signal peptide" evidence="8">
    <location>
        <begin position="1"/>
        <end position="22"/>
    </location>
</feature>
<keyword evidence="6" id="KW-0325">Glycoprotein</keyword>
<keyword evidence="13" id="KW-1185">Reference proteome</keyword>
<evidence type="ECO:0000256" key="5">
    <source>
        <dbReference type="ARBA" id="ARBA00023008"/>
    </source>
</evidence>
<comment type="similarity">
    <text evidence="1">Belongs to the multicopper oxidase family.</text>
</comment>
<dbReference type="EMBL" id="ML978130">
    <property type="protein sequence ID" value="KAF2096010.1"/>
    <property type="molecule type" value="Genomic_DNA"/>
</dbReference>
<dbReference type="AlphaFoldDB" id="A0A9P4M3R8"/>
<dbReference type="Pfam" id="PF07731">
    <property type="entry name" value="Cu-oxidase_2"/>
    <property type="match status" value="1"/>
</dbReference>
<evidence type="ECO:0000256" key="2">
    <source>
        <dbReference type="ARBA" id="ARBA00022723"/>
    </source>
</evidence>
<proteinExistence type="inferred from homology"/>
<dbReference type="PANTHER" id="PTHR11709:SF145">
    <property type="entry name" value="LCC1"/>
    <property type="match status" value="1"/>
</dbReference>
<evidence type="ECO:0000256" key="1">
    <source>
        <dbReference type="ARBA" id="ARBA00010609"/>
    </source>
</evidence>
<keyword evidence="4" id="KW-0560">Oxidoreductase</keyword>
<dbReference type="FunFam" id="2.60.40.420:FF:000038">
    <property type="entry name" value="Extracellular dihydrogeodin oxidase/laccase"/>
    <property type="match status" value="1"/>
</dbReference>
<evidence type="ECO:0000256" key="4">
    <source>
        <dbReference type="ARBA" id="ARBA00023002"/>
    </source>
</evidence>
<dbReference type="GO" id="GO:0016491">
    <property type="term" value="F:oxidoreductase activity"/>
    <property type="evidence" value="ECO:0007669"/>
    <property type="project" value="UniProtKB-KW"/>
</dbReference>
<accession>A0A9P4M3R8</accession>
<evidence type="ECO:0000313" key="13">
    <source>
        <dbReference type="Proteomes" id="UP000799772"/>
    </source>
</evidence>
<keyword evidence="8" id="KW-0732">Signal</keyword>
<dbReference type="FunFam" id="2.60.40.420:FF:000021">
    <property type="entry name" value="Extracellular dihydrogeodin oxidase/laccase"/>
    <property type="match status" value="1"/>
</dbReference>
<evidence type="ECO:0000256" key="6">
    <source>
        <dbReference type="ARBA" id="ARBA00023180"/>
    </source>
</evidence>
<feature type="chain" id="PRO_5040506439" description="Laccase" evidence="8">
    <location>
        <begin position="23"/>
        <end position="687"/>
    </location>
</feature>
<feature type="domain" description="Plastocyanin-like" evidence="10">
    <location>
        <begin position="528"/>
        <end position="653"/>
    </location>
</feature>
<evidence type="ECO:0000256" key="8">
    <source>
        <dbReference type="SAM" id="SignalP"/>
    </source>
</evidence>
<dbReference type="InterPro" id="IPR011706">
    <property type="entry name" value="Cu-oxidase_C"/>
</dbReference>
<dbReference type="InterPro" id="IPR011707">
    <property type="entry name" value="Cu-oxidase-like_N"/>
</dbReference>
<evidence type="ECO:0000259" key="9">
    <source>
        <dbReference type="Pfam" id="PF00394"/>
    </source>
</evidence>
<dbReference type="InterPro" id="IPR001117">
    <property type="entry name" value="Cu-oxidase_2nd"/>
</dbReference>
<dbReference type="Gene3D" id="2.60.40.420">
    <property type="entry name" value="Cupredoxins - blue copper proteins"/>
    <property type="match status" value="3"/>
</dbReference>
<organism evidence="12 13">
    <name type="scientific">Rhizodiscina lignyota</name>
    <dbReference type="NCBI Taxonomy" id="1504668"/>
    <lineage>
        <taxon>Eukaryota</taxon>
        <taxon>Fungi</taxon>
        <taxon>Dikarya</taxon>
        <taxon>Ascomycota</taxon>
        <taxon>Pezizomycotina</taxon>
        <taxon>Dothideomycetes</taxon>
        <taxon>Pleosporomycetidae</taxon>
        <taxon>Aulographales</taxon>
        <taxon>Rhizodiscinaceae</taxon>
        <taxon>Rhizodiscina</taxon>
    </lineage>
</organism>
<dbReference type="CDD" id="cd13854">
    <property type="entry name" value="CuRO_1_MaLCC_like"/>
    <property type="match status" value="1"/>
</dbReference>
<name>A0A9P4M3R8_9PEZI</name>
<dbReference type="InterPro" id="IPR008972">
    <property type="entry name" value="Cupredoxin"/>
</dbReference>
<dbReference type="InterPro" id="IPR002355">
    <property type="entry name" value="Cu_oxidase_Cu_BS"/>
</dbReference>
<keyword evidence="5" id="KW-0186">Copper</keyword>
<evidence type="ECO:0008006" key="14">
    <source>
        <dbReference type="Google" id="ProtNLM"/>
    </source>
</evidence>
<dbReference type="GO" id="GO:0005507">
    <property type="term" value="F:copper ion binding"/>
    <property type="evidence" value="ECO:0007669"/>
    <property type="project" value="InterPro"/>
</dbReference>
<dbReference type="SUPFAM" id="SSF49503">
    <property type="entry name" value="Cupredoxins"/>
    <property type="match status" value="3"/>
</dbReference>